<accession>A0ABQ0KWM0</accession>
<evidence type="ECO:0000256" key="2">
    <source>
        <dbReference type="ARBA" id="ARBA00022692"/>
    </source>
</evidence>
<dbReference type="InterPro" id="IPR004853">
    <property type="entry name" value="Sugar_P_trans_dom"/>
</dbReference>
<evidence type="ECO:0000256" key="1">
    <source>
        <dbReference type="ARBA" id="ARBA00004141"/>
    </source>
</evidence>
<reference evidence="7" key="1">
    <citation type="submission" date="2014-09" db="EMBL/GenBank/DDBJ databases">
        <title>Genome sequence of the luminous mushroom Mycena chlorophos for searching fungal bioluminescence genes.</title>
        <authorList>
            <person name="Tanaka Y."/>
            <person name="Kasuga D."/>
            <person name="Oba Y."/>
            <person name="Hase S."/>
            <person name="Sato K."/>
            <person name="Oba Y."/>
            <person name="Sakakibara Y."/>
        </authorList>
    </citation>
    <scope>NUCLEOTIDE SEQUENCE</scope>
</reference>
<gene>
    <name evidence="7" type="ORF">MCHLO_01033</name>
</gene>
<proteinExistence type="predicted"/>
<keyword evidence="3 5" id="KW-1133">Transmembrane helix</keyword>
<protein>
    <recommendedName>
        <fullName evidence="6">Sugar phosphate transporter domain-containing protein</fullName>
    </recommendedName>
</protein>
<feature type="transmembrane region" description="Helical" evidence="5">
    <location>
        <begin position="43"/>
        <end position="63"/>
    </location>
</feature>
<keyword evidence="2 5" id="KW-0812">Transmembrane</keyword>
<evidence type="ECO:0000256" key="5">
    <source>
        <dbReference type="SAM" id="Phobius"/>
    </source>
</evidence>
<evidence type="ECO:0000313" key="7">
    <source>
        <dbReference type="EMBL" id="GAT43348.1"/>
    </source>
</evidence>
<comment type="subcellular location">
    <subcellularLocation>
        <location evidence="1">Membrane</location>
        <topology evidence="1">Multi-pass membrane protein</topology>
    </subcellularLocation>
</comment>
<keyword evidence="4 5" id="KW-0472">Membrane</keyword>
<dbReference type="Pfam" id="PF03151">
    <property type="entry name" value="TPT"/>
    <property type="match status" value="1"/>
</dbReference>
<dbReference type="Proteomes" id="UP000815677">
    <property type="component" value="Unassembled WGS sequence"/>
</dbReference>
<feature type="transmembrane region" description="Helical" evidence="5">
    <location>
        <begin position="115"/>
        <end position="133"/>
    </location>
</feature>
<evidence type="ECO:0000256" key="4">
    <source>
        <dbReference type="ARBA" id="ARBA00023136"/>
    </source>
</evidence>
<dbReference type="PANTHER" id="PTHR11132">
    <property type="entry name" value="SOLUTE CARRIER FAMILY 35"/>
    <property type="match status" value="1"/>
</dbReference>
<feature type="transmembrane region" description="Helical" evidence="5">
    <location>
        <begin position="208"/>
        <end position="230"/>
    </location>
</feature>
<dbReference type="InterPro" id="IPR050186">
    <property type="entry name" value="TPT_transporter"/>
</dbReference>
<evidence type="ECO:0000256" key="3">
    <source>
        <dbReference type="ARBA" id="ARBA00022989"/>
    </source>
</evidence>
<feature type="transmembrane region" description="Helical" evidence="5">
    <location>
        <begin position="140"/>
        <end position="157"/>
    </location>
</feature>
<feature type="transmembrane region" description="Helical" evidence="5">
    <location>
        <begin position="12"/>
        <end position="31"/>
    </location>
</feature>
<name>A0ABQ0KWM0_MYCCL</name>
<keyword evidence="8" id="KW-1185">Reference proteome</keyword>
<evidence type="ECO:0000259" key="6">
    <source>
        <dbReference type="Pfam" id="PF03151"/>
    </source>
</evidence>
<organism evidence="7 8">
    <name type="scientific">Mycena chlorophos</name>
    <name type="common">Agaric fungus</name>
    <name type="synonym">Agaricus chlorophos</name>
    <dbReference type="NCBI Taxonomy" id="658473"/>
    <lineage>
        <taxon>Eukaryota</taxon>
        <taxon>Fungi</taxon>
        <taxon>Dikarya</taxon>
        <taxon>Basidiomycota</taxon>
        <taxon>Agaricomycotina</taxon>
        <taxon>Agaricomycetes</taxon>
        <taxon>Agaricomycetidae</taxon>
        <taxon>Agaricales</taxon>
        <taxon>Marasmiineae</taxon>
        <taxon>Mycenaceae</taxon>
        <taxon>Mycena</taxon>
    </lineage>
</organism>
<dbReference type="EMBL" id="DF838854">
    <property type="protein sequence ID" value="GAT43348.1"/>
    <property type="molecule type" value="Genomic_DNA"/>
</dbReference>
<feature type="transmembrane region" description="Helical" evidence="5">
    <location>
        <begin position="84"/>
        <end position="109"/>
    </location>
</feature>
<feature type="domain" description="Sugar phosphate transporter" evidence="6">
    <location>
        <begin position="20"/>
        <end position="321"/>
    </location>
</feature>
<feature type="transmembrane region" description="Helical" evidence="5">
    <location>
        <begin position="177"/>
        <end position="196"/>
    </location>
</feature>
<feature type="transmembrane region" description="Helical" evidence="5">
    <location>
        <begin position="250"/>
        <end position="266"/>
    </location>
</feature>
<sequence length="400" mass="43940">MQSRQPESSELEVLGVVSFYISAALVMVFVNKAVLNHTPDLPLTFLWVQVTVAVLLLRLLAYLNQTRFAAHVPEFKLPMLNWVVARNLLSYLTVGLVGLVFNTLCLAGVDAAFFQIARGLLLPFTIALSALQLKARPGRETLFAAVIVTVGFVIGSIPSFTHKVMASADGRITHESAMGLIYGTISSFVLSVHAVLKKRALGHVEQSVITLSYWGNLFMMIALFLCMSLTGEIATLHAKYHDPKMQWRPFIVGSLVTGVFGFLLNISNSLSIKVTSPITHMFSSAAKGVIQTLLGMWIFGDIMTGSRVWSISTITTGTVYYTYVQTRPKPKPRFPTLPSTTNDLDKLALNNATDTAISGEKKTFEGKPGWVVTGWTAGLDEKEKRVSYVNEEKQGDEMKA</sequence>
<evidence type="ECO:0000313" key="8">
    <source>
        <dbReference type="Proteomes" id="UP000815677"/>
    </source>
</evidence>